<name>D1AWH3_STRM9</name>
<evidence type="ECO:0000313" key="6">
    <source>
        <dbReference type="EMBL" id="ACZ00649.1"/>
    </source>
</evidence>
<dbReference type="Proteomes" id="UP000002072">
    <property type="component" value="Chromosome"/>
</dbReference>
<dbReference type="Pfam" id="PF04172">
    <property type="entry name" value="LrgB"/>
    <property type="match status" value="1"/>
</dbReference>
<feature type="transmembrane region" description="Helical" evidence="5">
    <location>
        <begin position="147"/>
        <end position="170"/>
    </location>
</feature>
<comment type="subcellular location">
    <subcellularLocation>
        <location evidence="1">Membrane</location>
        <topology evidence="1">Multi-pass membrane protein</topology>
    </subcellularLocation>
</comment>
<organism evidence="6 7">
    <name type="scientific">Streptobacillus moniliformis (strain ATCC 14647 / DSM 12112 / NCTC 10651 / 9901)</name>
    <dbReference type="NCBI Taxonomy" id="519441"/>
    <lineage>
        <taxon>Bacteria</taxon>
        <taxon>Fusobacteriati</taxon>
        <taxon>Fusobacteriota</taxon>
        <taxon>Fusobacteriia</taxon>
        <taxon>Fusobacteriales</taxon>
        <taxon>Leptotrichiaceae</taxon>
        <taxon>Streptobacillus</taxon>
    </lineage>
</organism>
<accession>D1AWH3</accession>
<protein>
    <submittedName>
        <fullName evidence="6">LrgB family protein</fullName>
    </submittedName>
</protein>
<evidence type="ECO:0000313" key="7">
    <source>
        <dbReference type="Proteomes" id="UP000002072"/>
    </source>
</evidence>
<sequence>MFFELTKDPLFGMFLTMAAFIFFRMLSVRFKSSILNPTIFSIIFIIVFLNLLEIPYENYYKGSEIFNRMIVPATVALAVPLYKNFHILKRYYKEILLGIGISTLLLLIILGLIMIILNMEEKIIASVLPKSITTAIAIGVSEKINGLPSITVVAVIICGNIGAIFGELIFKWFKIEHPIAQGISLGTTSHAIGTSKAVELGEIQGSMSGLAIIITGIFTVLLAPLVYALLILLKI</sequence>
<dbReference type="HOGENOM" id="CLU_082099_1_0_0"/>
<dbReference type="PANTHER" id="PTHR30249">
    <property type="entry name" value="PUTATIVE SEROTONIN TRANSPORTER"/>
    <property type="match status" value="1"/>
</dbReference>
<evidence type="ECO:0000256" key="4">
    <source>
        <dbReference type="ARBA" id="ARBA00023136"/>
    </source>
</evidence>
<dbReference type="GO" id="GO:0016020">
    <property type="term" value="C:membrane"/>
    <property type="evidence" value="ECO:0007669"/>
    <property type="project" value="UniProtKB-SubCell"/>
</dbReference>
<dbReference type="OrthoDB" id="9811701at2"/>
<keyword evidence="4 5" id="KW-0472">Membrane</keyword>
<feature type="transmembrane region" description="Helical" evidence="5">
    <location>
        <begin position="210"/>
        <end position="233"/>
    </location>
</feature>
<gene>
    <name evidence="6" type="ordered locus">Smon_0159</name>
</gene>
<dbReference type="PANTHER" id="PTHR30249:SF0">
    <property type="entry name" value="PLASTIDAL GLYCOLATE_GLYCERATE TRANSLOCATOR 1, CHLOROPLASTIC"/>
    <property type="match status" value="1"/>
</dbReference>
<evidence type="ECO:0000256" key="1">
    <source>
        <dbReference type="ARBA" id="ARBA00004141"/>
    </source>
</evidence>
<feature type="transmembrane region" description="Helical" evidence="5">
    <location>
        <begin position="34"/>
        <end position="53"/>
    </location>
</feature>
<dbReference type="AlphaFoldDB" id="D1AWH3"/>
<dbReference type="EMBL" id="CP001779">
    <property type="protein sequence ID" value="ACZ00649.1"/>
    <property type="molecule type" value="Genomic_DNA"/>
</dbReference>
<dbReference type="RefSeq" id="WP_012858207.1">
    <property type="nucleotide sequence ID" value="NC_013515.1"/>
</dbReference>
<reference evidence="6 7" key="1">
    <citation type="journal article" date="2009" name="Stand. Genomic Sci.">
        <title>Complete genome sequence of Streptobacillus moniliformis type strain (9901T).</title>
        <authorList>
            <person name="Nolan M."/>
            <person name="Gronow S."/>
            <person name="Lapidus A."/>
            <person name="Ivanova N."/>
            <person name="Copeland A."/>
            <person name="Lucas S."/>
            <person name="Del Rio T.G."/>
            <person name="Chen F."/>
            <person name="Tice H."/>
            <person name="Pitluck S."/>
            <person name="Cheng J.F."/>
            <person name="Sims D."/>
            <person name="Meincke L."/>
            <person name="Bruce D."/>
            <person name="Goodwin L."/>
            <person name="Brettin T."/>
            <person name="Han C."/>
            <person name="Detter J.C."/>
            <person name="Ovchinikova G."/>
            <person name="Pati A."/>
            <person name="Mavromatis K."/>
            <person name="Mikhailova N."/>
            <person name="Chen A."/>
            <person name="Palaniappan K."/>
            <person name="Land M."/>
            <person name="Hauser L."/>
            <person name="Chang Y.J."/>
            <person name="Jeffries C.D."/>
            <person name="Rohde M."/>
            <person name="Sproer C."/>
            <person name="Goker M."/>
            <person name="Bristow J."/>
            <person name="Eisen J.A."/>
            <person name="Markowitz V."/>
            <person name="Hugenholtz P."/>
            <person name="Kyrpides N.C."/>
            <person name="Klenk H.P."/>
            <person name="Chain P."/>
        </authorList>
    </citation>
    <scope>NUCLEOTIDE SEQUENCE [LARGE SCALE GENOMIC DNA]</scope>
    <source>
        <strain evidence="7">ATCC 14647 / DSM 12112 / NCTC 10651 / 9901</strain>
    </source>
</reference>
<keyword evidence="3 5" id="KW-1133">Transmembrane helix</keyword>
<dbReference type="eggNOG" id="COG1346">
    <property type="taxonomic scope" value="Bacteria"/>
</dbReference>
<feature type="transmembrane region" description="Helical" evidence="5">
    <location>
        <begin position="95"/>
        <end position="117"/>
    </location>
</feature>
<keyword evidence="7" id="KW-1185">Reference proteome</keyword>
<feature type="transmembrane region" description="Helical" evidence="5">
    <location>
        <begin position="12"/>
        <end position="27"/>
    </location>
</feature>
<evidence type="ECO:0000256" key="2">
    <source>
        <dbReference type="ARBA" id="ARBA00022692"/>
    </source>
</evidence>
<dbReference type="STRING" id="519441.Smon_0159"/>
<keyword evidence="2 5" id="KW-0812">Transmembrane</keyword>
<evidence type="ECO:0000256" key="5">
    <source>
        <dbReference type="SAM" id="Phobius"/>
    </source>
</evidence>
<dbReference type="KEGG" id="smf:Smon_0159"/>
<feature type="transmembrane region" description="Helical" evidence="5">
    <location>
        <begin position="65"/>
        <end position="83"/>
    </location>
</feature>
<evidence type="ECO:0000256" key="3">
    <source>
        <dbReference type="ARBA" id="ARBA00022989"/>
    </source>
</evidence>
<dbReference type="InterPro" id="IPR007300">
    <property type="entry name" value="CidB/LrgB"/>
</dbReference>
<dbReference type="GeneID" id="29674039"/>
<proteinExistence type="predicted"/>
<feature type="transmembrane region" description="Helical" evidence="5">
    <location>
        <begin position="123"/>
        <end position="140"/>
    </location>
</feature>